<protein>
    <recommendedName>
        <fullName evidence="3">Flagellar FliJ protein</fullName>
    </recommendedName>
</protein>
<evidence type="ECO:0000313" key="2">
    <source>
        <dbReference type="Proteomes" id="UP001281761"/>
    </source>
</evidence>
<gene>
    <name evidence="1" type="ORF">BLNAU_15783</name>
</gene>
<comment type="caution">
    <text evidence="1">The sequence shown here is derived from an EMBL/GenBank/DDBJ whole genome shotgun (WGS) entry which is preliminary data.</text>
</comment>
<reference evidence="1 2" key="1">
    <citation type="journal article" date="2022" name="bioRxiv">
        <title>Genomics of Preaxostyla Flagellates Illuminates Evolutionary Transitions and the Path Towards Mitochondrial Loss.</title>
        <authorList>
            <person name="Novak L.V.F."/>
            <person name="Treitli S.C."/>
            <person name="Pyrih J."/>
            <person name="Halakuc P."/>
            <person name="Pipaliya S.V."/>
            <person name="Vacek V."/>
            <person name="Brzon O."/>
            <person name="Soukal P."/>
            <person name="Eme L."/>
            <person name="Dacks J.B."/>
            <person name="Karnkowska A."/>
            <person name="Elias M."/>
            <person name="Hampl V."/>
        </authorList>
    </citation>
    <scope>NUCLEOTIDE SEQUENCE [LARGE SCALE GENOMIC DNA]</scope>
    <source>
        <strain evidence="1">NAU3</strain>
        <tissue evidence="1">Gut</tissue>
    </source>
</reference>
<evidence type="ECO:0008006" key="3">
    <source>
        <dbReference type="Google" id="ProtNLM"/>
    </source>
</evidence>
<dbReference type="EMBL" id="JARBJD010000159">
    <property type="protein sequence ID" value="KAK2949302.1"/>
    <property type="molecule type" value="Genomic_DNA"/>
</dbReference>
<organism evidence="1 2">
    <name type="scientific">Blattamonas nauphoetae</name>
    <dbReference type="NCBI Taxonomy" id="2049346"/>
    <lineage>
        <taxon>Eukaryota</taxon>
        <taxon>Metamonada</taxon>
        <taxon>Preaxostyla</taxon>
        <taxon>Oxymonadida</taxon>
        <taxon>Blattamonas</taxon>
    </lineage>
</organism>
<dbReference type="Pfam" id="PF15104">
    <property type="entry name" value="CFAP141"/>
    <property type="match status" value="1"/>
</dbReference>
<evidence type="ECO:0000313" key="1">
    <source>
        <dbReference type="EMBL" id="KAK2949302.1"/>
    </source>
</evidence>
<dbReference type="Proteomes" id="UP001281761">
    <property type="component" value="Unassembled WGS sequence"/>
</dbReference>
<keyword evidence="2" id="KW-1185">Reference proteome</keyword>
<proteinExistence type="predicted"/>
<accession>A0ABQ9XFB5</accession>
<sequence length="112" mass="13113">MSFLPAVDRTLPSHVQSLIRTRQAFEANDRIAQENLKVSNYVDWESKSDRKMKVREAQRVVGEANSDTKAAKHIVFQERHQRLRELYDQEAAEYDRLLAERGLYIHKGQDDV</sequence>
<dbReference type="InterPro" id="IPR029375">
    <property type="entry name" value="CFAP141"/>
</dbReference>
<name>A0ABQ9XFB5_9EUKA</name>